<protein>
    <submittedName>
        <fullName evidence="2">Glycosyltransferase family 1 protein</fullName>
    </submittedName>
</protein>
<dbReference type="Gene3D" id="3.40.50.2000">
    <property type="entry name" value="Glycogen Phosphorylase B"/>
    <property type="match status" value="2"/>
</dbReference>
<dbReference type="InterPro" id="IPR050194">
    <property type="entry name" value="Glycosyltransferase_grp1"/>
</dbReference>
<name>A0ABS0XLQ7_9SPHN</name>
<organism evidence="2 3">
    <name type="scientific">Sphingomonas mollis</name>
    <dbReference type="NCBI Taxonomy" id="2795726"/>
    <lineage>
        <taxon>Bacteria</taxon>
        <taxon>Pseudomonadati</taxon>
        <taxon>Pseudomonadota</taxon>
        <taxon>Alphaproteobacteria</taxon>
        <taxon>Sphingomonadales</taxon>
        <taxon>Sphingomonadaceae</taxon>
        <taxon>Sphingomonas</taxon>
    </lineage>
</organism>
<dbReference type="PANTHER" id="PTHR45947:SF3">
    <property type="entry name" value="SULFOQUINOVOSYL TRANSFERASE SQD2"/>
    <property type="match status" value="1"/>
</dbReference>
<dbReference type="EMBL" id="JAELXS010000002">
    <property type="protein sequence ID" value="MBJ6120973.1"/>
    <property type="molecule type" value="Genomic_DNA"/>
</dbReference>
<evidence type="ECO:0000259" key="1">
    <source>
        <dbReference type="Pfam" id="PF13439"/>
    </source>
</evidence>
<reference evidence="3" key="1">
    <citation type="submission" date="2020-12" db="EMBL/GenBank/DDBJ databases">
        <title>Hymenobacter sp.</title>
        <authorList>
            <person name="Kim M.K."/>
        </authorList>
    </citation>
    <scope>NUCLEOTIDE SEQUENCE [LARGE SCALE GENOMIC DNA]</scope>
    <source>
        <strain evidence="3">BT553</strain>
    </source>
</reference>
<dbReference type="InterPro" id="IPR028098">
    <property type="entry name" value="Glyco_trans_4-like_N"/>
</dbReference>
<dbReference type="PANTHER" id="PTHR45947">
    <property type="entry name" value="SULFOQUINOVOSYL TRANSFERASE SQD2"/>
    <property type="match status" value="1"/>
</dbReference>
<comment type="caution">
    <text evidence="2">The sequence shown here is derived from an EMBL/GenBank/DDBJ whole genome shotgun (WGS) entry which is preliminary data.</text>
</comment>
<evidence type="ECO:0000313" key="3">
    <source>
        <dbReference type="Proteomes" id="UP000640426"/>
    </source>
</evidence>
<dbReference type="CDD" id="cd03814">
    <property type="entry name" value="GT4-like"/>
    <property type="match status" value="1"/>
</dbReference>
<feature type="domain" description="Glycosyltransferase subfamily 4-like N-terminal" evidence="1">
    <location>
        <begin position="21"/>
        <end position="187"/>
    </location>
</feature>
<dbReference type="SUPFAM" id="SSF53756">
    <property type="entry name" value="UDP-Glycosyltransferase/glycogen phosphorylase"/>
    <property type="match status" value="1"/>
</dbReference>
<accession>A0ABS0XLQ7</accession>
<dbReference type="Pfam" id="PF13439">
    <property type="entry name" value="Glyco_transf_4"/>
    <property type="match status" value="1"/>
</dbReference>
<proteinExistence type="predicted"/>
<keyword evidence="3" id="KW-1185">Reference proteome</keyword>
<sequence length="381" mass="41171">MQASDLRVALFSGNYNYVRDGANQALNLLVGHLLSRGVAVRVYSPTVANPAFPATGDLVDVPAIPLPAGRGEYRMARGLSGSVKRDLATFAPNIVHVSAPELLGHRAVSWGRRQDIPVVASLHTRFETYPRYYGLSILERPIERLLARFYGRCDEVLVPTPGIATILRQWGVTTPIDIWSRGVDHDRFKPARRDTAWRRELGIADDAVAIGFLGRLVKEKGLDVFAEVAKTLSARGVPHEVLVIGDGPAREWFAEQVPTAKFAGFQRGEALGRAVASMDVFFNPSVTETFGNVTLEAMAAGVPVVAARATGASDLVDEGETGFLVSPRDAAAYADAIGRIVADPALRRAMGAAGHAKAATYRWDTINEAVLDAYLAVMARR</sequence>
<dbReference type="Pfam" id="PF13692">
    <property type="entry name" value="Glyco_trans_1_4"/>
    <property type="match status" value="1"/>
</dbReference>
<evidence type="ECO:0000313" key="2">
    <source>
        <dbReference type="EMBL" id="MBJ6120973.1"/>
    </source>
</evidence>
<dbReference type="Proteomes" id="UP000640426">
    <property type="component" value="Unassembled WGS sequence"/>
</dbReference>
<gene>
    <name evidence="2" type="ORF">JAO74_04110</name>
</gene>
<dbReference type="RefSeq" id="WP_199035454.1">
    <property type="nucleotide sequence ID" value="NZ_JAELXS010000002.1"/>
</dbReference>